<protein>
    <submittedName>
        <fullName evidence="2">Uncharacterized protein</fullName>
    </submittedName>
</protein>
<accession>A0A922LWY1</accession>
<feature type="region of interest" description="Disordered" evidence="1">
    <location>
        <begin position="750"/>
        <end position="813"/>
    </location>
</feature>
<feature type="compositionally biased region" description="Low complexity" evidence="1">
    <location>
        <begin position="308"/>
        <end position="326"/>
    </location>
</feature>
<dbReference type="RefSeq" id="XP_051074112.1">
    <property type="nucleotide sequence ID" value="XM_051218267.1"/>
</dbReference>
<dbReference type="KEGG" id="shx:MS3_00009867"/>
<gene>
    <name evidence="2" type="ORF">MS3_00009867</name>
</gene>
<feature type="compositionally biased region" description="Polar residues" evidence="1">
    <location>
        <begin position="679"/>
        <end position="694"/>
    </location>
</feature>
<feature type="region of interest" description="Disordered" evidence="1">
    <location>
        <begin position="520"/>
        <end position="587"/>
    </location>
</feature>
<feature type="region of interest" description="Disordered" evidence="1">
    <location>
        <begin position="350"/>
        <end position="383"/>
    </location>
</feature>
<dbReference type="GeneID" id="24597016"/>
<feature type="compositionally biased region" description="Polar residues" evidence="1">
    <location>
        <begin position="656"/>
        <end position="670"/>
    </location>
</feature>
<reference evidence="2" key="2">
    <citation type="journal article" date="2019" name="Gigascience">
        <title>High-quality Schistosoma haematobium genome achieved by single-molecule and long-range sequencing.</title>
        <authorList>
            <person name="Stroehlein A.J."/>
            <person name="Korhonen P.K."/>
            <person name="Chong T.M."/>
            <person name="Lim Y.L."/>
            <person name="Chan K.G."/>
            <person name="Webster B."/>
            <person name="Rollinson D."/>
            <person name="Brindley P.J."/>
            <person name="Gasser R.B."/>
            <person name="Young N.D."/>
        </authorList>
    </citation>
    <scope>NUCLEOTIDE SEQUENCE</scope>
</reference>
<feature type="compositionally biased region" description="Polar residues" evidence="1">
    <location>
        <begin position="533"/>
        <end position="555"/>
    </location>
</feature>
<dbReference type="Proteomes" id="UP000471633">
    <property type="component" value="Unassembled WGS sequence"/>
</dbReference>
<sequence>MNVNDLISANGEKVSKMLTTASISSDSNYVFHNLYSEPSEITGFGRLTPKNREVGSIDGRFISMAEASSKEIREQIDKGDAVRKKTLSIENYTRQRKSESCQNNSINEDNSIDVNEVENTELSEQIRKELSDISARLSSLSSNPSVPIWYQSDDNNVSHEIGFQQSTPLSDRTIAPQDSFSEVISNKQQNLFVYNKTNVTSDTSDHLKYSISRLSNDDQFKVNYRHKTLNKDNLDSLRKLKRCPTAGKNSIANKKYTKTIFPNKSWIKVPQNLLISAAEGLQELFHDSSDDESLDDHSLLKFDIQNSTQNLSDSSSSTESSKHTYTMESPSEYLDRKFDLEQMEGSYHSAISNNSASNSGSRIHETTDYSTSNGTFTRPRLPHSVVPNADLYLKTNSNNCGSTKEKKSSHHPLKMNDLLSLEELDDYLFDTQKLVTQLEQKMANDKSEKEISQKQLTVKQNEMICSAEDYEVAKALSNADQLLGSTVNKRLSAILQRRQDRQKGYTSGLEQAKKMLNGFNGIPEEKINRSRRTAQSVVASRPQSQQPTSRCTKNSHAPPCDQPSVPLRNASETRRNHSKLSHNSSNFPISVEKSAKSFFSQKTVSIDRYGISHNHSSISSTPESSRHLGVDAIKTSKMLAALNWQRRKSYDPKQFLNKSSGNSTARSQSRPPRDDDIMSISTDSNPKSCITSHSVHPKHKLTVTTRRTAPVDTADCIAAMEIVKQIKLNNTSKGVADYCNRKTDHCVNDSNRKRLTGQHNPEFGEIESKLITSGGKSNTSESRSKTKQTSKNNSVFDGSKHSIRHQNSNENKTANKQFQSVVTARLPTHQQRPNGHTTVRIPSQSCTREWNYVDQSNSPKVISTESTDKNKTANQNEVNYPDIAVESVKFKIEKLTNFIVRLRKRIERDYAEHGTCSPGDDVFGDEAVGAVVAGRPTGMHPVVATCLQNLRILEVNAQEIFSLLYPNEVDFWEPARVCLLEGKDDDKLFNDARSQITEHLSSSIETSGKPIENTGTVQCKISSPLDCLSDKPEITKELDTLGDADLI</sequence>
<reference evidence="2" key="4">
    <citation type="journal article" date="2022" name="PLoS Pathog.">
        <title>Chromosome-level genome of Schistosoma haematobium underpins genome-wide explorations of molecular variation.</title>
        <authorList>
            <person name="Stroehlein A.J."/>
            <person name="Korhonen P.K."/>
            <person name="Lee V.V."/>
            <person name="Ralph S.A."/>
            <person name="Mentink-Kane M."/>
            <person name="You H."/>
            <person name="McManus D.P."/>
            <person name="Tchuente L.T."/>
            <person name="Stothard J.R."/>
            <person name="Kaur P."/>
            <person name="Dudchenko O."/>
            <person name="Aiden E.L."/>
            <person name="Yang B."/>
            <person name="Yang H."/>
            <person name="Emery A.M."/>
            <person name="Webster B.L."/>
            <person name="Brindley P.J."/>
            <person name="Rollinson D."/>
            <person name="Chang B.C.H."/>
            <person name="Gasser R.B."/>
            <person name="Young N.D."/>
        </authorList>
    </citation>
    <scope>NUCLEOTIDE SEQUENCE</scope>
</reference>
<dbReference type="CTD" id="24597016"/>
<feature type="region of interest" description="Disordered" evidence="1">
    <location>
        <begin position="652"/>
        <end position="697"/>
    </location>
</feature>
<evidence type="ECO:0000313" key="3">
    <source>
        <dbReference type="Proteomes" id="UP000471633"/>
    </source>
</evidence>
<reference evidence="2" key="3">
    <citation type="submission" date="2021-06" db="EMBL/GenBank/DDBJ databases">
        <title>Chromosome-level genome assembly for S. haematobium.</title>
        <authorList>
            <person name="Stroehlein A.J."/>
        </authorList>
    </citation>
    <scope>NUCLEOTIDE SEQUENCE</scope>
</reference>
<dbReference type="EMBL" id="AMPZ03000001">
    <property type="protein sequence ID" value="KAH9595117.1"/>
    <property type="molecule type" value="Genomic_DNA"/>
</dbReference>
<proteinExistence type="predicted"/>
<feature type="compositionally biased region" description="Polar residues" evidence="1">
    <location>
        <begin position="770"/>
        <end position="796"/>
    </location>
</feature>
<feature type="compositionally biased region" description="Low complexity" evidence="1">
    <location>
        <begin position="350"/>
        <end position="361"/>
    </location>
</feature>
<organism evidence="2 3">
    <name type="scientific">Schistosoma haematobium</name>
    <name type="common">Blood fluke</name>
    <dbReference type="NCBI Taxonomy" id="6185"/>
    <lineage>
        <taxon>Eukaryota</taxon>
        <taxon>Metazoa</taxon>
        <taxon>Spiralia</taxon>
        <taxon>Lophotrochozoa</taxon>
        <taxon>Platyhelminthes</taxon>
        <taxon>Trematoda</taxon>
        <taxon>Digenea</taxon>
        <taxon>Strigeidida</taxon>
        <taxon>Schistosomatoidea</taxon>
        <taxon>Schistosomatidae</taxon>
        <taxon>Schistosoma</taxon>
    </lineage>
</organism>
<keyword evidence="3" id="KW-1185">Reference proteome</keyword>
<comment type="caution">
    <text evidence="2">The sequence shown here is derived from an EMBL/GenBank/DDBJ whole genome shotgun (WGS) entry which is preliminary data.</text>
</comment>
<name>A0A922LWY1_SCHHA</name>
<feature type="region of interest" description="Disordered" evidence="1">
    <location>
        <begin position="308"/>
        <end position="330"/>
    </location>
</feature>
<evidence type="ECO:0000313" key="2">
    <source>
        <dbReference type="EMBL" id="KAH9595117.1"/>
    </source>
</evidence>
<reference evidence="2" key="1">
    <citation type="journal article" date="2012" name="Nat. Genet.">
        <title>Whole-genome sequence of Schistosoma haematobium.</title>
        <authorList>
            <person name="Young N.D."/>
            <person name="Jex A.R."/>
            <person name="Li B."/>
            <person name="Liu S."/>
            <person name="Yang L."/>
            <person name="Xiong Z."/>
            <person name="Li Y."/>
            <person name="Cantacessi C."/>
            <person name="Hall R.S."/>
            <person name="Xu X."/>
            <person name="Chen F."/>
            <person name="Wu X."/>
            <person name="Zerlotini A."/>
            <person name="Oliveira G."/>
            <person name="Hofmann A."/>
            <person name="Zhang G."/>
            <person name="Fang X."/>
            <person name="Kang Y."/>
            <person name="Campbell B.E."/>
            <person name="Loukas A."/>
            <person name="Ranganathan S."/>
            <person name="Rollinson D."/>
            <person name="Rinaldi G."/>
            <person name="Brindley P.J."/>
            <person name="Yang H."/>
            <person name="Wang J."/>
            <person name="Wang J."/>
            <person name="Gasser R.B."/>
        </authorList>
    </citation>
    <scope>NUCLEOTIDE SEQUENCE</scope>
</reference>
<dbReference type="AlphaFoldDB" id="A0A922LWY1"/>
<evidence type="ECO:0000256" key="1">
    <source>
        <dbReference type="SAM" id="MobiDB-lite"/>
    </source>
</evidence>